<name>A0ABV4UT79_9MICC</name>
<dbReference type="InterPro" id="IPR007060">
    <property type="entry name" value="FtsL/DivIC"/>
</dbReference>
<accession>A0ABV4UT79</accession>
<feature type="compositionally biased region" description="Basic residues" evidence="1">
    <location>
        <begin position="83"/>
        <end position="95"/>
    </location>
</feature>
<sequence length="263" mass="28005">MATRRPNMPRARAAGQQAGDPRGPRGDEAAKVIPLGAIPDEPAAGASRPARSAEPAAGASRPARSAEPAAARQVRPATVRNGGHPHHPPAAKPRHPAPSEQRLRERAELSGAIRAPKNAPGAGKRPPSGPQQAGGAPVPARNFSGRMLALAVVLVTITVLLLPSVGTYVAQRQEMGELRESIAAKQLEQAELQQQIARWDDPVYIRQQARDRINLVMPGERKYMVIGSAGEEPVPESESPGDVRTDLPWVDALWDTVQRSATD</sequence>
<evidence type="ECO:0000313" key="3">
    <source>
        <dbReference type="EMBL" id="MFB0836259.1"/>
    </source>
</evidence>
<comment type="caution">
    <text evidence="3">The sequence shown here is derived from an EMBL/GenBank/DDBJ whole genome shotgun (WGS) entry which is preliminary data.</text>
</comment>
<dbReference type="Pfam" id="PF04977">
    <property type="entry name" value="DivIC"/>
    <property type="match status" value="1"/>
</dbReference>
<dbReference type="Proteomes" id="UP001575652">
    <property type="component" value="Unassembled WGS sequence"/>
</dbReference>
<dbReference type="RefSeq" id="WP_373973435.1">
    <property type="nucleotide sequence ID" value="NZ_JBHDLJ010000020.1"/>
</dbReference>
<evidence type="ECO:0000256" key="2">
    <source>
        <dbReference type="SAM" id="Phobius"/>
    </source>
</evidence>
<gene>
    <name evidence="3" type="ORF">ACETWP_16845</name>
</gene>
<feature type="transmembrane region" description="Helical" evidence="2">
    <location>
        <begin position="148"/>
        <end position="170"/>
    </location>
</feature>
<evidence type="ECO:0000313" key="4">
    <source>
        <dbReference type="Proteomes" id="UP001575652"/>
    </source>
</evidence>
<keyword evidence="2" id="KW-0472">Membrane</keyword>
<feature type="region of interest" description="Disordered" evidence="1">
    <location>
        <begin position="1"/>
        <end position="138"/>
    </location>
</feature>
<evidence type="ECO:0000256" key="1">
    <source>
        <dbReference type="SAM" id="MobiDB-lite"/>
    </source>
</evidence>
<keyword evidence="2" id="KW-0812">Transmembrane</keyword>
<proteinExistence type="predicted"/>
<organism evidence="3 4">
    <name type="scientific">Arthrobacter halodurans</name>
    <dbReference type="NCBI Taxonomy" id="516699"/>
    <lineage>
        <taxon>Bacteria</taxon>
        <taxon>Bacillati</taxon>
        <taxon>Actinomycetota</taxon>
        <taxon>Actinomycetes</taxon>
        <taxon>Micrococcales</taxon>
        <taxon>Micrococcaceae</taxon>
        <taxon>Arthrobacter</taxon>
    </lineage>
</organism>
<keyword evidence="4" id="KW-1185">Reference proteome</keyword>
<feature type="compositionally biased region" description="Low complexity" evidence="1">
    <location>
        <begin position="42"/>
        <end position="72"/>
    </location>
</feature>
<dbReference type="EMBL" id="JBHDLJ010000020">
    <property type="protein sequence ID" value="MFB0836259.1"/>
    <property type="molecule type" value="Genomic_DNA"/>
</dbReference>
<protein>
    <submittedName>
        <fullName evidence="3">Septum formation initiator family protein</fullName>
    </submittedName>
</protein>
<reference evidence="3 4" key="1">
    <citation type="submission" date="2024-09" db="EMBL/GenBank/DDBJ databases">
        <authorList>
            <person name="Salinas-Garcia M.A."/>
            <person name="Prieme A."/>
        </authorList>
    </citation>
    <scope>NUCLEOTIDE SEQUENCE [LARGE SCALE GENOMIC DNA]</scope>
    <source>
        <strain evidence="3 4">DSM 21081</strain>
    </source>
</reference>
<keyword evidence="2" id="KW-1133">Transmembrane helix</keyword>